<sequence length="141" mass="15884">MAASSWSLEFGDIEKLENKLRQIPNKSEQALNKVLHNEGVNLAVESIQPQIPISTWKGRVRNKRHARNEKALTNSKMNLGFTIRPTPRLNYLKYPDLGIGRSAKNTPQKILERGLQTATPKISERLNTELDKVIQQTLGGS</sequence>
<name>A0A2B6R7B6_9BACI</name>
<accession>A0A2B6R7B6</accession>
<comment type="caution">
    <text evidence="1">The sequence shown here is derived from an EMBL/GenBank/DDBJ whole genome shotgun (WGS) entry which is preliminary data.</text>
</comment>
<dbReference type="EMBL" id="NUDP01000050">
    <property type="protein sequence ID" value="PEM68569.1"/>
    <property type="molecule type" value="Genomic_DNA"/>
</dbReference>
<dbReference type="Proteomes" id="UP000219775">
    <property type="component" value="Unassembled WGS sequence"/>
</dbReference>
<evidence type="ECO:0000313" key="1">
    <source>
        <dbReference type="EMBL" id="PEM68569.1"/>
    </source>
</evidence>
<evidence type="ECO:0000313" key="2">
    <source>
        <dbReference type="Proteomes" id="UP000219775"/>
    </source>
</evidence>
<evidence type="ECO:0008006" key="3">
    <source>
        <dbReference type="Google" id="ProtNLM"/>
    </source>
</evidence>
<proteinExistence type="predicted"/>
<organism evidence="1 2">
    <name type="scientific">Bacillus pseudomycoides</name>
    <dbReference type="NCBI Taxonomy" id="64104"/>
    <lineage>
        <taxon>Bacteria</taxon>
        <taxon>Bacillati</taxon>
        <taxon>Bacillota</taxon>
        <taxon>Bacilli</taxon>
        <taxon>Bacillales</taxon>
        <taxon>Bacillaceae</taxon>
        <taxon>Bacillus</taxon>
        <taxon>Bacillus cereus group</taxon>
    </lineage>
</organism>
<dbReference type="RefSeq" id="WP_097969084.1">
    <property type="nucleotide sequence ID" value="NZ_NUAS01000007.1"/>
</dbReference>
<protein>
    <recommendedName>
        <fullName evidence="3">HK97 gp10 family phage protein</fullName>
    </recommendedName>
</protein>
<gene>
    <name evidence="1" type="ORF">CN613_14190</name>
</gene>
<dbReference type="AlphaFoldDB" id="A0A2B6R7B6"/>
<reference evidence="1 2" key="1">
    <citation type="submission" date="2017-09" db="EMBL/GenBank/DDBJ databases">
        <title>Large-scale bioinformatics analysis of Bacillus genomes uncovers conserved roles of natural products in bacterial physiology.</title>
        <authorList>
            <consortium name="Agbiome Team Llc"/>
            <person name="Bleich R.M."/>
            <person name="Grubbs K.J."/>
            <person name="Santa Maria K.C."/>
            <person name="Allen S.E."/>
            <person name="Farag S."/>
            <person name="Shank E.A."/>
            <person name="Bowers A."/>
        </authorList>
    </citation>
    <scope>NUCLEOTIDE SEQUENCE [LARGE SCALE GENOMIC DNA]</scope>
    <source>
        <strain evidence="1 2">AFS009893</strain>
    </source>
</reference>